<dbReference type="PANTHER" id="PTHR30085">
    <property type="entry name" value="AMINO ACID ABC TRANSPORTER PERMEASE"/>
    <property type="match status" value="1"/>
</dbReference>
<dbReference type="GO" id="GO:0005576">
    <property type="term" value="C:extracellular region"/>
    <property type="evidence" value="ECO:0007669"/>
    <property type="project" value="TreeGrafter"/>
</dbReference>
<protein>
    <submittedName>
        <fullName evidence="7">Glutamine ABC transporter, periplasmic glutamine-binding protein</fullName>
    </submittedName>
</protein>
<evidence type="ECO:0000259" key="6">
    <source>
        <dbReference type="SMART" id="SM00062"/>
    </source>
</evidence>
<dbReference type="OrthoDB" id="9768183at2"/>
<evidence type="ECO:0000256" key="5">
    <source>
        <dbReference type="SAM" id="SignalP"/>
    </source>
</evidence>
<accession>A0A249PI68</accession>
<dbReference type="SMART" id="SM00062">
    <property type="entry name" value="PBPb"/>
    <property type="match status" value="1"/>
</dbReference>
<comment type="similarity">
    <text evidence="1 4">Belongs to the bacterial solute-binding protein 3 family.</text>
</comment>
<keyword evidence="3 5" id="KW-0732">Signal</keyword>
<evidence type="ECO:0000313" key="7">
    <source>
        <dbReference type="EMBL" id="ASY65608.1"/>
    </source>
</evidence>
<feature type="domain" description="Solute-binding protein family 3/N-terminal" evidence="6">
    <location>
        <begin position="38"/>
        <end position="267"/>
    </location>
</feature>
<evidence type="ECO:0000256" key="1">
    <source>
        <dbReference type="ARBA" id="ARBA00010333"/>
    </source>
</evidence>
<name>A0A249PI68_9HYPH</name>
<dbReference type="InterPro" id="IPR051455">
    <property type="entry name" value="Bact_solute-bind_prot3"/>
</dbReference>
<dbReference type="PROSITE" id="PS01039">
    <property type="entry name" value="SBP_BACTERIAL_3"/>
    <property type="match status" value="1"/>
</dbReference>
<evidence type="ECO:0000256" key="2">
    <source>
        <dbReference type="ARBA" id="ARBA00022448"/>
    </source>
</evidence>
<evidence type="ECO:0000256" key="4">
    <source>
        <dbReference type="RuleBase" id="RU003744"/>
    </source>
</evidence>
<dbReference type="KEGG" id="esj:SJ05684_b46260"/>
<keyword evidence="2" id="KW-0813">Transport</keyword>
<dbReference type="SUPFAM" id="SSF53850">
    <property type="entry name" value="Periplasmic binding protein-like II"/>
    <property type="match status" value="1"/>
</dbReference>
<geneLocation type="plasmid" evidence="8">
    <name>psj05684b</name>
</geneLocation>
<keyword evidence="7" id="KW-0614">Plasmid</keyword>
<dbReference type="GO" id="GO:0006865">
    <property type="term" value="P:amino acid transport"/>
    <property type="evidence" value="ECO:0007669"/>
    <property type="project" value="TreeGrafter"/>
</dbReference>
<dbReference type="PANTHER" id="PTHR30085:SF6">
    <property type="entry name" value="ABC TRANSPORTER GLUTAMINE-BINDING PROTEIN GLNH"/>
    <property type="match status" value="1"/>
</dbReference>
<evidence type="ECO:0000256" key="3">
    <source>
        <dbReference type="ARBA" id="ARBA00022729"/>
    </source>
</evidence>
<organism evidence="7 8">
    <name type="scientific">Sinorhizobium sojae CCBAU 05684</name>
    <dbReference type="NCBI Taxonomy" id="716928"/>
    <lineage>
        <taxon>Bacteria</taxon>
        <taxon>Pseudomonadati</taxon>
        <taxon>Pseudomonadota</taxon>
        <taxon>Alphaproteobacteria</taxon>
        <taxon>Hyphomicrobiales</taxon>
        <taxon>Rhizobiaceae</taxon>
        <taxon>Sinorhizobium/Ensifer group</taxon>
        <taxon>Sinorhizobium</taxon>
    </lineage>
</organism>
<keyword evidence="8" id="KW-1185">Reference proteome</keyword>
<dbReference type="STRING" id="716928.GCA_000261485_03090"/>
<dbReference type="EMBL" id="CP023068">
    <property type="protein sequence ID" value="ASY65608.1"/>
    <property type="molecule type" value="Genomic_DNA"/>
</dbReference>
<sequence length="280" mass="30679">MIKTFTLAAGLAVAALATMPAMAQQPASKLDEVLARGHLILGTGSTNAPWHFKSAEDNLQGFDVDMGRIIAKALFGDPDKIEFVNQSSDARIPNITTGKVDITCQFMTVTGERAQQIAFTIPYYREGVGLMLKADGKYADYDALKSGGSSVTVSVLQNVYAEDMVHSALPEASVDQYESVDLIYQALESGRADAAATDQSSLAWYMTQNPDRYKDAGYGWNPQTYACGVKRGDQDWLNFVNTALHEAMTGVEFDFYAKSFKTWFGKDLTPPQIGFPVEYK</sequence>
<dbReference type="AlphaFoldDB" id="A0A249PI68"/>
<dbReference type="InterPro" id="IPR001638">
    <property type="entry name" value="Solute-binding_3/MltF_N"/>
</dbReference>
<dbReference type="CDD" id="cd13695">
    <property type="entry name" value="PBP2_Mlr3796_like"/>
    <property type="match status" value="1"/>
</dbReference>
<dbReference type="InterPro" id="IPR018313">
    <property type="entry name" value="SBP_3_CS"/>
</dbReference>
<proteinExistence type="inferred from homology"/>
<feature type="chain" id="PRO_5011992807" evidence="5">
    <location>
        <begin position="24"/>
        <end position="280"/>
    </location>
</feature>
<reference evidence="7 8" key="1">
    <citation type="submission" date="2017-08" db="EMBL/GenBank/DDBJ databases">
        <title>Multipartite genome sequences of Sinorhizobium species nodulating soybeans.</title>
        <authorList>
            <person name="Tian C.F."/>
        </authorList>
    </citation>
    <scope>NUCLEOTIDE SEQUENCE [LARGE SCALE GENOMIC DNA]</scope>
    <source>
        <strain evidence="7 8">CCBAU 05684</strain>
        <plasmid evidence="8">psj05684b</plasmid>
    </source>
</reference>
<dbReference type="Gene3D" id="3.40.190.10">
    <property type="entry name" value="Periplasmic binding protein-like II"/>
    <property type="match status" value="2"/>
</dbReference>
<dbReference type="Pfam" id="PF00497">
    <property type="entry name" value="SBP_bac_3"/>
    <property type="match status" value="1"/>
</dbReference>
<gene>
    <name evidence="7" type="ORF">SJ05684_b46260</name>
</gene>
<dbReference type="RefSeq" id="WP_034855460.1">
    <property type="nucleotide sequence ID" value="NZ_AJQT01000060.1"/>
</dbReference>
<dbReference type="eggNOG" id="COG0834">
    <property type="taxonomic scope" value="Bacteria"/>
</dbReference>
<dbReference type="GO" id="GO:0030288">
    <property type="term" value="C:outer membrane-bounded periplasmic space"/>
    <property type="evidence" value="ECO:0007669"/>
    <property type="project" value="TreeGrafter"/>
</dbReference>
<feature type="signal peptide" evidence="5">
    <location>
        <begin position="1"/>
        <end position="23"/>
    </location>
</feature>
<evidence type="ECO:0000313" key="8">
    <source>
        <dbReference type="Proteomes" id="UP000217211"/>
    </source>
</evidence>
<dbReference type="Proteomes" id="UP000217211">
    <property type="component" value="Plasmid pSJ05684b"/>
</dbReference>